<sequence>MHQSRASSHRLSGAPGRPLSSDASDKGQFLSSRYIRAAAGVMAGVDELRCAPVKEGILKLNIVAANRYQSMSLQQRPQSFKAELETHSRLATLIYAHSYPDTLDRTS</sequence>
<gene>
    <name evidence="2" type="ORF">E2C01_062671</name>
</gene>
<dbReference type="EMBL" id="VSRR010027897">
    <property type="protein sequence ID" value="MPC68469.1"/>
    <property type="molecule type" value="Genomic_DNA"/>
</dbReference>
<comment type="caution">
    <text evidence="2">The sequence shown here is derived from an EMBL/GenBank/DDBJ whole genome shotgun (WGS) entry which is preliminary data.</text>
</comment>
<organism evidence="2 3">
    <name type="scientific">Portunus trituberculatus</name>
    <name type="common">Swimming crab</name>
    <name type="synonym">Neptunus trituberculatus</name>
    <dbReference type="NCBI Taxonomy" id="210409"/>
    <lineage>
        <taxon>Eukaryota</taxon>
        <taxon>Metazoa</taxon>
        <taxon>Ecdysozoa</taxon>
        <taxon>Arthropoda</taxon>
        <taxon>Crustacea</taxon>
        <taxon>Multicrustacea</taxon>
        <taxon>Malacostraca</taxon>
        <taxon>Eumalacostraca</taxon>
        <taxon>Eucarida</taxon>
        <taxon>Decapoda</taxon>
        <taxon>Pleocyemata</taxon>
        <taxon>Brachyura</taxon>
        <taxon>Eubrachyura</taxon>
        <taxon>Portunoidea</taxon>
        <taxon>Portunidae</taxon>
        <taxon>Portuninae</taxon>
        <taxon>Portunus</taxon>
    </lineage>
</organism>
<dbReference type="AlphaFoldDB" id="A0A5B7HFB4"/>
<keyword evidence="3" id="KW-1185">Reference proteome</keyword>
<name>A0A5B7HFB4_PORTR</name>
<evidence type="ECO:0000313" key="3">
    <source>
        <dbReference type="Proteomes" id="UP000324222"/>
    </source>
</evidence>
<evidence type="ECO:0000256" key="1">
    <source>
        <dbReference type="SAM" id="MobiDB-lite"/>
    </source>
</evidence>
<reference evidence="2 3" key="1">
    <citation type="submission" date="2019-05" db="EMBL/GenBank/DDBJ databases">
        <title>Another draft genome of Portunus trituberculatus and its Hox gene families provides insights of decapod evolution.</title>
        <authorList>
            <person name="Jeong J.-H."/>
            <person name="Song I."/>
            <person name="Kim S."/>
            <person name="Choi T."/>
            <person name="Kim D."/>
            <person name="Ryu S."/>
            <person name="Kim W."/>
        </authorList>
    </citation>
    <scope>NUCLEOTIDE SEQUENCE [LARGE SCALE GENOMIC DNA]</scope>
    <source>
        <tissue evidence="2">Muscle</tissue>
    </source>
</reference>
<accession>A0A5B7HFB4</accession>
<dbReference type="Proteomes" id="UP000324222">
    <property type="component" value="Unassembled WGS sequence"/>
</dbReference>
<evidence type="ECO:0000313" key="2">
    <source>
        <dbReference type="EMBL" id="MPC68469.1"/>
    </source>
</evidence>
<feature type="compositionally biased region" description="Polar residues" evidence="1">
    <location>
        <begin position="1"/>
        <end position="10"/>
    </location>
</feature>
<protein>
    <submittedName>
        <fullName evidence="2">Uncharacterized protein</fullName>
    </submittedName>
</protein>
<feature type="region of interest" description="Disordered" evidence="1">
    <location>
        <begin position="1"/>
        <end position="25"/>
    </location>
</feature>
<proteinExistence type="predicted"/>